<dbReference type="GO" id="GO:0043094">
    <property type="term" value="P:metabolic compound salvage"/>
    <property type="evidence" value="ECO:0007669"/>
    <property type="project" value="UniProtKB-UniRule"/>
</dbReference>
<dbReference type="PANTHER" id="PTHR21110:SF0">
    <property type="entry name" value="PHOSPHOPENTOMUTASE"/>
    <property type="match status" value="1"/>
</dbReference>
<dbReference type="GO" id="GO:0009117">
    <property type="term" value="P:nucleotide metabolic process"/>
    <property type="evidence" value="ECO:0007669"/>
    <property type="project" value="UniProtKB-UniRule"/>
</dbReference>
<dbReference type="EC" id="5.4.2.7" evidence="6 7"/>
<evidence type="ECO:0000256" key="1">
    <source>
        <dbReference type="ARBA" id="ARBA00010373"/>
    </source>
</evidence>
<dbReference type="Pfam" id="PF01676">
    <property type="entry name" value="Metalloenzyme"/>
    <property type="match status" value="1"/>
</dbReference>
<evidence type="ECO:0000259" key="8">
    <source>
        <dbReference type="Pfam" id="PF01676"/>
    </source>
</evidence>
<comment type="catalytic activity">
    <reaction evidence="6">
        <text>2-deoxy-alpha-D-ribose 1-phosphate = 2-deoxy-D-ribose 5-phosphate</text>
        <dbReference type="Rhea" id="RHEA:27658"/>
        <dbReference type="ChEBI" id="CHEBI:57259"/>
        <dbReference type="ChEBI" id="CHEBI:62877"/>
        <dbReference type="EC" id="5.4.2.7"/>
    </reaction>
</comment>
<dbReference type="HOGENOM" id="CLU_053861_0_0_14"/>
<feature type="binding site" evidence="6">
    <location>
        <position position="332"/>
    </location>
    <ligand>
        <name>Mn(2+)</name>
        <dbReference type="ChEBI" id="CHEBI:29035"/>
        <label>1</label>
    </ligand>
</feature>
<dbReference type="NCBIfam" id="NF003766">
    <property type="entry name" value="PRK05362.1"/>
    <property type="match status" value="1"/>
</dbReference>
<dbReference type="RefSeq" id="WP_045749322.1">
    <property type="nucleotide sequence ID" value="NZ_FUZK01000001.1"/>
</dbReference>
<keyword evidence="4 6" id="KW-0464">Manganese</keyword>
<dbReference type="GO" id="GO:0030145">
    <property type="term" value="F:manganese ion binding"/>
    <property type="evidence" value="ECO:0007669"/>
    <property type="project" value="UniProtKB-UniRule"/>
</dbReference>
<comment type="function">
    <text evidence="6">Isomerase that catalyzes the conversion of deoxy-ribose 1-phosphate (dRib-1-P) and ribose 1-phosphate (Rib-1-P) to deoxy-ribose 5-phosphate (dRib-5-P) and ribose 5-phosphate (Rib-5-P), respectively.</text>
</comment>
<comment type="pathway">
    <text evidence="6">Carbohydrate degradation; 2-deoxy-D-ribose 1-phosphate degradation; D-glyceraldehyde 3-phosphate and acetaldehyde from 2-deoxy-alpha-D-ribose 1-phosphate: step 1/2.</text>
</comment>
<evidence type="ECO:0000256" key="7">
    <source>
        <dbReference type="NCBIfam" id="TIGR01696"/>
    </source>
</evidence>
<dbReference type="InParanoid" id="A0A061AAG1"/>
<evidence type="ECO:0000313" key="9">
    <source>
        <dbReference type="EMBL" id="CDR30823.1"/>
    </source>
</evidence>
<name>A0A061AAG1_9MOLU</name>
<comment type="cofactor">
    <cofactor evidence="6">
        <name>Mn(2+)</name>
        <dbReference type="ChEBI" id="CHEBI:29035"/>
    </cofactor>
    <text evidence="6">Binds 2 manganese ions.</text>
</comment>
<dbReference type="GO" id="GO:0006018">
    <property type="term" value="P:2-deoxyribose 1-phosphate catabolic process"/>
    <property type="evidence" value="ECO:0007669"/>
    <property type="project" value="UniProtKB-UniRule"/>
</dbReference>
<accession>A0A061AAG1</accession>
<gene>
    <name evidence="6 9" type="primary">deoB</name>
    <name evidence="9" type="ORF">Aocu_07500</name>
</gene>
<dbReference type="Gene3D" id="3.40.720.10">
    <property type="entry name" value="Alkaline Phosphatase, subunit A"/>
    <property type="match status" value="1"/>
</dbReference>
<dbReference type="GO" id="GO:0000287">
    <property type="term" value="F:magnesium ion binding"/>
    <property type="evidence" value="ECO:0007669"/>
    <property type="project" value="UniProtKB-UniRule"/>
</dbReference>
<dbReference type="Gene3D" id="3.30.70.1250">
    <property type="entry name" value="Phosphopentomutase"/>
    <property type="match status" value="1"/>
</dbReference>
<dbReference type="PANTHER" id="PTHR21110">
    <property type="entry name" value="PHOSPHOPENTOMUTASE"/>
    <property type="match status" value="1"/>
</dbReference>
<dbReference type="InterPro" id="IPR024052">
    <property type="entry name" value="Phosphopentomutase_DeoB_cap_sf"/>
</dbReference>
<dbReference type="PIRSF" id="PIRSF001491">
    <property type="entry name" value="Ppentomutase"/>
    <property type="match status" value="1"/>
</dbReference>
<evidence type="ECO:0000256" key="3">
    <source>
        <dbReference type="ARBA" id="ARBA00022723"/>
    </source>
</evidence>
<keyword evidence="3 6" id="KW-0479">Metal-binding</keyword>
<keyword evidence="2 6" id="KW-0963">Cytoplasm</keyword>
<dbReference type="SUPFAM" id="SSF143856">
    <property type="entry name" value="DeoB insert domain-like"/>
    <property type="match status" value="1"/>
</dbReference>
<feature type="binding site" evidence="6">
    <location>
        <position position="296"/>
    </location>
    <ligand>
        <name>Mn(2+)</name>
        <dbReference type="ChEBI" id="CHEBI:29035"/>
        <label>2</label>
    </ligand>
</feature>
<dbReference type="FunCoup" id="A0A061AAG1">
    <property type="interactions" value="33"/>
</dbReference>
<feature type="binding site" evidence="6">
    <location>
        <position position="333"/>
    </location>
    <ligand>
        <name>Mn(2+)</name>
        <dbReference type="ChEBI" id="CHEBI:29035"/>
        <label>1</label>
    </ligand>
</feature>
<dbReference type="NCBIfam" id="TIGR01696">
    <property type="entry name" value="deoB"/>
    <property type="match status" value="1"/>
</dbReference>
<dbReference type="EMBL" id="LK028559">
    <property type="protein sequence ID" value="CDR30823.1"/>
    <property type="molecule type" value="Genomic_DNA"/>
</dbReference>
<feature type="binding site" evidence="6">
    <location>
        <position position="12"/>
    </location>
    <ligand>
        <name>Mn(2+)</name>
        <dbReference type="ChEBI" id="CHEBI:29035"/>
        <label>1</label>
    </ligand>
</feature>
<dbReference type="UniPathway" id="UPA00087">
    <property type="reaction ID" value="UER00173"/>
</dbReference>
<proteinExistence type="inferred from homology"/>
<dbReference type="InterPro" id="IPR017850">
    <property type="entry name" value="Alkaline_phosphatase_core_sf"/>
</dbReference>
<dbReference type="Proteomes" id="UP000032434">
    <property type="component" value="Chromosome 1"/>
</dbReference>
<organism evidence="9 10">
    <name type="scientific">Acholeplasma oculi</name>
    <dbReference type="NCBI Taxonomy" id="35623"/>
    <lineage>
        <taxon>Bacteria</taxon>
        <taxon>Bacillati</taxon>
        <taxon>Mycoplasmatota</taxon>
        <taxon>Mollicutes</taxon>
        <taxon>Acholeplasmatales</taxon>
        <taxon>Acholeplasmataceae</taxon>
        <taxon>Acholeplasma</taxon>
    </lineage>
</organism>
<dbReference type="CDD" id="cd16009">
    <property type="entry name" value="PPM"/>
    <property type="match status" value="1"/>
</dbReference>
<evidence type="ECO:0000256" key="6">
    <source>
        <dbReference type="HAMAP-Rule" id="MF_00740"/>
    </source>
</evidence>
<dbReference type="OrthoDB" id="9769930at2"/>
<dbReference type="GO" id="GO:0006015">
    <property type="term" value="P:5-phosphoribose 1-diphosphate biosynthetic process"/>
    <property type="evidence" value="ECO:0007669"/>
    <property type="project" value="UniProtKB-UniPathway"/>
</dbReference>
<reference evidence="10" key="1">
    <citation type="submission" date="2014-05" db="EMBL/GenBank/DDBJ databases">
        <authorList>
            <person name="Kube M."/>
        </authorList>
    </citation>
    <scope>NUCLEOTIDE SEQUENCE [LARGE SCALE GENOMIC DNA]</scope>
</reference>
<evidence type="ECO:0000313" key="10">
    <source>
        <dbReference type="Proteomes" id="UP000032434"/>
    </source>
</evidence>
<dbReference type="GO" id="GO:0008973">
    <property type="term" value="F:phosphopentomutase activity"/>
    <property type="evidence" value="ECO:0007669"/>
    <property type="project" value="UniProtKB-UniRule"/>
</dbReference>
<feature type="domain" description="Metalloenzyme" evidence="8">
    <location>
        <begin position="4"/>
        <end position="385"/>
    </location>
</feature>
<comment type="subcellular location">
    <subcellularLocation>
        <location evidence="6">Cytoplasm</location>
    </subcellularLocation>
</comment>
<feature type="binding site" evidence="6">
    <location>
        <position position="291"/>
    </location>
    <ligand>
        <name>Mn(2+)</name>
        <dbReference type="ChEBI" id="CHEBI:29035"/>
        <label>2</label>
    </ligand>
</feature>
<dbReference type="PATRIC" id="fig|35623.3.peg.750"/>
<dbReference type="FunFam" id="3.30.70.1250:FF:000001">
    <property type="entry name" value="Phosphopentomutase"/>
    <property type="match status" value="1"/>
</dbReference>
<evidence type="ECO:0000256" key="4">
    <source>
        <dbReference type="ARBA" id="ARBA00023211"/>
    </source>
</evidence>
<dbReference type="GO" id="GO:0005829">
    <property type="term" value="C:cytosol"/>
    <property type="evidence" value="ECO:0007669"/>
    <property type="project" value="TreeGrafter"/>
</dbReference>
<dbReference type="STRING" id="35623.Aocu_07500"/>
<evidence type="ECO:0000256" key="2">
    <source>
        <dbReference type="ARBA" id="ARBA00022490"/>
    </source>
</evidence>
<comment type="similarity">
    <text evidence="1 6">Belongs to the phosphopentomutase family.</text>
</comment>
<dbReference type="SUPFAM" id="SSF53649">
    <property type="entry name" value="Alkaline phosphatase-like"/>
    <property type="match status" value="1"/>
</dbReference>
<dbReference type="KEGG" id="aoc:Aocu_07500"/>
<dbReference type="AlphaFoldDB" id="A0A061AAG1"/>
<dbReference type="HAMAP" id="MF_00740">
    <property type="entry name" value="Phosphopentomut"/>
    <property type="match status" value="1"/>
</dbReference>
<feature type="binding site" evidence="6">
    <location>
        <position position="344"/>
    </location>
    <ligand>
        <name>Mn(2+)</name>
        <dbReference type="ChEBI" id="CHEBI:29035"/>
        <label>2</label>
    </ligand>
</feature>
<dbReference type="InterPro" id="IPR010045">
    <property type="entry name" value="DeoB"/>
</dbReference>
<dbReference type="InterPro" id="IPR006124">
    <property type="entry name" value="Metalloenzyme"/>
</dbReference>
<keyword evidence="10" id="KW-1185">Reference proteome</keyword>
<comment type="catalytic activity">
    <reaction evidence="6">
        <text>alpha-D-ribose 1-phosphate = D-ribose 5-phosphate</text>
        <dbReference type="Rhea" id="RHEA:18793"/>
        <dbReference type="ChEBI" id="CHEBI:57720"/>
        <dbReference type="ChEBI" id="CHEBI:78346"/>
        <dbReference type="EC" id="5.4.2.7"/>
    </reaction>
</comment>
<protein>
    <recommendedName>
        <fullName evidence="6 7">Phosphopentomutase</fullName>
        <ecNumber evidence="6 7">5.4.2.7</ecNumber>
    </recommendedName>
    <alternativeName>
        <fullName evidence="6">Phosphodeoxyribomutase</fullName>
    </alternativeName>
</protein>
<sequence>MRFKRVFLIVMDSVGIGAQPDATSYFNDGVSDINAHTLGHIATSMDLKLPNLEALGIANIEPIKGLKPVNLNQSYVTKIQEASLGKDTMTGHWEMMGLYITKPFQTFTTHGFPEELIKELEEKTGRKVIGNVAASGTEILVELGEEHMKTGNIIVYTSADSVLQIAMHEEIIPIKEQYKICEIAREITMKPEWKVGRVIARPFLGTNKTNFKRTPNRHDYALKPHEKTTLNFLDEANYDVIALGKINDIFDGYGINKYSKTVSNDDGMNQITEWATKDFNGLCFLNLVDFDALYGHRRDPIGYGNALMQFDKQLPLLMNNLNDDDLLLITADHGNDPTYVGTDHTREFVPLIAYSKSFTEGGNLPILTTFSDIARTISDNFKVEKTPYGSSFLGLIK</sequence>
<keyword evidence="5 6" id="KW-0413">Isomerase</keyword>
<evidence type="ECO:0000256" key="5">
    <source>
        <dbReference type="ARBA" id="ARBA00023235"/>
    </source>
</evidence>